<evidence type="ECO:0000256" key="1">
    <source>
        <dbReference type="SAM" id="MobiDB-lite"/>
    </source>
</evidence>
<protein>
    <submittedName>
        <fullName evidence="2">Uncharacterized protein</fullName>
    </submittedName>
</protein>
<evidence type="ECO:0000313" key="3">
    <source>
        <dbReference type="Proteomes" id="UP000095228"/>
    </source>
</evidence>
<reference evidence="2 3" key="1">
    <citation type="submission" date="2016-06" db="EMBL/GenBank/DDBJ databases">
        <title>Three novel species with peptidoglycan cell walls form the new genus Lacunisphaera gen. nov. in the family Opitutaceae of the verrucomicrobial subdivision 4.</title>
        <authorList>
            <person name="Rast P."/>
            <person name="Gloeckner I."/>
            <person name="Jogler M."/>
            <person name="Boedeker C."/>
            <person name="Jeske O."/>
            <person name="Wiegand S."/>
            <person name="Reinhardt R."/>
            <person name="Schumann P."/>
            <person name="Rohde M."/>
            <person name="Spring S."/>
            <person name="Gloeckner F.O."/>
            <person name="Jogler C."/>
        </authorList>
    </citation>
    <scope>NUCLEOTIDE SEQUENCE [LARGE SCALE GENOMIC DNA]</scope>
    <source>
        <strain evidence="2 3">IG16b</strain>
    </source>
</reference>
<organism evidence="2 3">
    <name type="scientific">Lacunisphaera limnophila</name>
    <dbReference type="NCBI Taxonomy" id="1838286"/>
    <lineage>
        <taxon>Bacteria</taxon>
        <taxon>Pseudomonadati</taxon>
        <taxon>Verrucomicrobiota</taxon>
        <taxon>Opitutia</taxon>
        <taxon>Opitutales</taxon>
        <taxon>Opitutaceae</taxon>
        <taxon>Lacunisphaera</taxon>
    </lineage>
</organism>
<feature type="compositionally biased region" description="Basic and acidic residues" evidence="1">
    <location>
        <begin position="41"/>
        <end position="58"/>
    </location>
</feature>
<dbReference type="RefSeq" id="WP_069962772.1">
    <property type="nucleotide sequence ID" value="NZ_CP016094.1"/>
</dbReference>
<sequence>MDDNTPANEPNEPGLNKIDLSQLQSFNFGTQWTEVKPVSPGRRERDFDRGDRRDRRDGPGAPGAQPRDRRAFRKPAGPGTGAPSGAPASPGPDGGQAPGGEPRRFDRGPGGPRREFRGEPRGEFRGEFRGDRRDGGGQSFDRAPYISPYFVATCYPEDTGFAAIVKAVRASCRTFQLFEITKAVLEKNDRFVIVLQRAKAVGGEGQPAAKPGPLYMSMPDHLPFDTEDAAVQHALSNNLGAFFDMQEVEVDPPKGSYPIINKCGVTGELLGPPNYHRYQQILQQHYAAKIKGMSFDRFRDSIVSVREPEVAAAWLEKMKKAVRYTWKPPVARTPKPTDASGAAEVAPAAEVPVEAAAPAVEPAAVPAADAPAESPAPAEAAPVIAFDSIEEARLHLLTNARDRVVRTVESVRFHGKNIEKLPPGEIQRALEGHVERQRRFPLDTANALRGRLRREGFTIFKKGSRGVSYVCAVKRRFRVPGQVFSESISALIDFIEKHPMAHVKDLPKHYLGFDLTAPAAPAAPVTAEPATGSTPSQAPFAALTPEQAEKLRKMSNDLRWLVMEGYVTEFSDGKLFAPPVMAPQAAKKAESGEDEHDPVDFPDAPAPIAAPAAAEVAPAAESAPVAEVPAPEEPKPEAQA</sequence>
<dbReference type="Proteomes" id="UP000095228">
    <property type="component" value="Chromosome"/>
</dbReference>
<feature type="compositionally biased region" description="Basic and acidic residues" evidence="1">
    <location>
        <begin position="101"/>
        <end position="135"/>
    </location>
</feature>
<dbReference type="KEGG" id="obg:Verru16b_02731"/>
<dbReference type="EMBL" id="CP016094">
    <property type="protein sequence ID" value="AOS45646.1"/>
    <property type="molecule type" value="Genomic_DNA"/>
</dbReference>
<dbReference type="AlphaFoldDB" id="A0A1D8AXM9"/>
<proteinExistence type="predicted"/>
<evidence type="ECO:0000313" key="2">
    <source>
        <dbReference type="EMBL" id="AOS45646.1"/>
    </source>
</evidence>
<accession>A0A1D8AXM9</accession>
<feature type="region of interest" description="Disordered" evidence="1">
    <location>
        <begin position="31"/>
        <end position="140"/>
    </location>
</feature>
<dbReference type="OrthoDB" id="187407at2"/>
<keyword evidence="3" id="KW-1185">Reference proteome</keyword>
<feature type="region of interest" description="Disordered" evidence="1">
    <location>
        <begin position="585"/>
        <end position="640"/>
    </location>
</feature>
<feature type="compositionally biased region" description="Low complexity" evidence="1">
    <location>
        <begin position="75"/>
        <end position="88"/>
    </location>
</feature>
<name>A0A1D8AXM9_9BACT</name>
<gene>
    <name evidence="2" type="ORF">Verru16b_02731</name>
</gene>
<feature type="compositionally biased region" description="Low complexity" evidence="1">
    <location>
        <begin position="602"/>
        <end position="629"/>
    </location>
</feature>